<dbReference type="Gene3D" id="3.40.50.1240">
    <property type="entry name" value="Phosphoglycerate mutase-like"/>
    <property type="match status" value="1"/>
</dbReference>
<dbReference type="Proteomes" id="UP000077881">
    <property type="component" value="Unassembled WGS sequence"/>
</dbReference>
<dbReference type="STRING" id="217031.ABB05_12050"/>
<dbReference type="InterPro" id="IPR013078">
    <property type="entry name" value="His_Pase_superF_clade-1"/>
</dbReference>
<dbReference type="AlphaFoldDB" id="A0A177ZV21"/>
<dbReference type="SMART" id="SM00855">
    <property type="entry name" value="PGAM"/>
    <property type="match status" value="1"/>
</dbReference>
<protein>
    <submittedName>
        <fullName evidence="2">Phosphoglycerate mutase</fullName>
    </submittedName>
</protein>
<feature type="binding site" evidence="1">
    <location>
        <position position="54"/>
    </location>
    <ligand>
        <name>substrate</name>
    </ligand>
</feature>
<sequence length="185" mass="21585">MLTNLYLVRHAHSIYTPDELERPLSERGFADAQTVTKLLKKENIEFVYSSPYKRAIQTIEGLANAIDKEVQIENDFKERVLAEKPVEDFRMAITKVWKDDDFSWSGGESNRIAQKRGSRAILQVLERHKGKNIVVGTHGNIMVLIMNYFDHTYGFDFWQALEMPDIYKCSFNGKKLINVQRIWKK</sequence>
<dbReference type="InterPro" id="IPR050275">
    <property type="entry name" value="PGM_Phosphatase"/>
</dbReference>
<evidence type="ECO:0000313" key="2">
    <source>
        <dbReference type="EMBL" id="OAK70708.1"/>
    </source>
</evidence>
<comment type="caution">
    <text evidence="2">The sequence shown here is derived from an EMBL/GenBank/DDBJ whole genome shotgun (WGS) entry which is preliminary data.</text>
</comment>
<dbReference type="GO" id="GO:0016791">
    <property type="term" value="F:phosphatase activity"/>
    <property type="evidence" value="ECO:0007669"/>
    <property type="project" value="TreeGrafter"/>
</dbReference>
<keyword evidence="3" id="KW-1185">Reference proteome</keyword>
<name>A0A177ZV21_9BACI</name>
<dbReference type="OrthoDB" id="2185101at2"/>
<dbReference type="PATRIC" id="fig|217031.6.peg.2580"/>
<dbReference type="PANTHER" id="PTHR48100:SF59">
    <property type="entry name" value="ADENOSYLCOBALAMIN_ALPHA-RIBAZOLE PHOSPHATASE"/>
    <property type="match status" value="1"/>
</dbReference>
<dbReference type="CDD" id="cd07067">
    <property type="entry name" value="HP_PGM_like"/>
    <property type="match status" value="1"/>
</dbReference>
<dbReference type="EMBL" id="LDJR01000049">
    <property type="protein sequence ID" value="OAK70708.1"/>
    <property type="molecule type" value="Genomic_DNA"/>
</dbReference>
<evidence type="ECO:0000256" key="1">
    <source>
        <dbReference type="PIRSR" id="PIRSR613078-2"/>
    </source>
</evidence>
<organism evidence="2 3">
    <name type="scientific">Lederbergia galactosidilytica</name>
    <dbReference type="NCBI Taxonomy" id="217031"/>
    <lineage>
        <taxon>Bacteria</taxon>
        <taxon>Bacillati</taxon>
        <taxon>Bacillota</taxon>
        <taxon>Bacilli</taxon>
        <taxon>Bacillales</taxon>
        <taxon>Bacillaceae</taxon>
        <taxon>Lederbergia</taxon>
    </lineage>
</organism>
<dbReference type="PANTHER" id="PTHR48100">
    <property type="entry name" value="BROAD-SPECIFICITY PHOSPHATASE YOR283W-RELATED"/>
    <property type="match status" value="1"/>
</dbReference>
<gene>
    <name evidence="2" type="ORF">ABB05_12050</name>
</gene>
<dbReference type="Pfam" id="PF00300">
    <property type="entry name" value="His_Phos_1"/>
    <property type="match status" value="1"/>
</dbReference>
<dbReference type="GO" id="GO:0005737">
    <property type="term" value="C:cytoplasm"/>
    <property type="evidence" value="ECO:0007669"/>
    <property type="project" value="TreeGrafter"/>
</dbReference>
<proteinExistence type="predicted"/>
<evidence type="ECO:0000313" key="3">
    <source>
        <dbReference type="Proteomes" id="UP000077881"/>
    </source>
</evidence>
<reference evidence="2 3" key="1">
    <citation type="submission" date="2015-05" db="EMBL/GenBank/DDBJ databases">
        <title>Comparison of genome.</title>
        <authorList>
            <person name="Zheng Z."/>
            <person name="Sun M."/>
        </authorList>
    </citation>
    <scope>NUCLEOTIDE SEQUENCE [LARGE SCALE GENOMIC DNA]</scope>
    <source>
        <strain evidence="2 3">G25-74</strain>
    </source>
</reference>
<dbReference type="InterPro" id="IPR029033">
    <property type="entry name" value="His_PPase_superfam"/>
</dbReference>
<dbReference type="SUPFAM" id="SSF53254">
    <property type="entry name" value="Phosphoglycerate mutase-like"/>
    <property type="match status" value="1"/>
</dbReference>
<accession>A0A177ZV21</accession>
<dbReference type="RefSeq" id="WP_057986473.1">
    <property type="nucleotide sequence ID" value="NZ_JAGGKH010000016.1"/>
</dbReference>